<evidence type="ECO:0000313" key="2">
    <source>
        <dbReference type="Proteomes" id="UP000478090"/>
    </source>
</evidence>
<evidence type="ECO:0000313" key="1">
    <source>
        <dbReference type="EMBL" id="MYM42223.1"/>
    </source>
</evidence>
<accession>A0ABW9VT12</accession>
<protein>
    <submittedName>
        <fullName evidence="1">Uncharacterized protein</fullName>
    </submittedName>
</protein>
<dbReference type="Proteomes" id="UP000478090">
    <property type="component" value="Unassembled WGS sequence"/>
</dbReference>
<dbReference type="RefSeq" id="WP_161041463.1">
    <property type="nucleotide sequence ID" value="NZ_WWCM01000069.1"/>
</dbReference>
<comment type="caution">
    <text evidence="1">The sequence shown here is derived from an EMBL/GenBank/DDBJ whole genome shotgun (WGS) entry which is preliminary data.</text>
</comment>
<keyword evidence="2" id="KW-1185">Reference proteome</keyword>
<dbReference type="EMBL" id="WWCM01000069">
    <property type="protein sequence ID" value="MYM42223.1"/>
    <property type="molecule type" value="Genomic_DNA"/>
</dbReference>
<name>A0ABW9VT12_9BURK</name>
<gene>
    <name evidence="1" type="ORF">GTP27_23325</name>
</gene>
<organism evidence="1 2">
    <name type="scientific">Duganella qianjiadongensis</name>
    <dbReference type="NCBI Taxonomy" id="2692176"/>
    <lineage>
        <taxon>Bacteria</taxon>
        <taxon>Pseudomonadati</taxon>
        <taxon>Pseudomonadota</taxon>
        <taxon>Betaproteobacteria</taxon>
        <taxon>Burkholderiales</taxon>
        <taxon>Oxalobacteraceae</taxon>
        <taxon>Telluria group</taxon>
        <taxon>Duganella</taxon>
    </lineage>
</organism>
<reference evidence="1 2" key="1">
    <citation type="submission" date="2019-12" db="EMBL/GenBank/DDBJ databases">
        <title>Novel species isolated from a subtropical stream in China.</title>
        <authorList>
            <person name="Lu H."/>
        </authorList>
    </citation>
    <scope>NUCLEOTIDE SEQUENCE [LARGE SCALE GENOMIC DNA]</scope>
    <source>
        <strain evidence="1 2">CY13W</strain>
    </source>
</reference>
<proteinExistence type="predicted"/>
<sequence>MKTETRSAHITPINGNIFKDLGFGPKQAADMKVRSDRIISEQLVIKHSLMENPTEFKDWGTRANQRKA</sequence>